<dbReference type="AlphaFoldDB" id="V6KZ43"/>
<dbReference type="PATRIC" id="fig|1352936.5.peg.241"/>
<accession>V6KZ43</accession>
<name>V6KZ43_STRRC</name>
<keyword evidence="2" id="KW-1185">Reference proteome</keyword>
<gene>
    <name evidence="1" type="ORF">M878_01010</name>
</gene>
<sequence>MDVASVGRCIAENVELLADHAGGFVALDSTLITTDPIDYQIGP</sequence>
<organism evidence="1 2">
    <name type="scientific">Streptomyces roseochromogenus subsp. oscitans DS 12.976</name>
    <dbReference type="NCBI Taxonomy" id="1352936"/>
    <lineage>
        <taxon>Bacteria</taxon>
        <taxon>Bacillati</taxon>
        <taxon>Actinomycetota</taxon>
        <taxon>Actinomycetes</taxon>
        <taxon>Kitasatosporales</taxon>
        <taxon>Streptomycetaceae</taxon>
        <taxon>Streptomyces</taxon>
    </lineage>
</organism>
<dbReference type="Proteomes" id="UP000017984">
    <property type="component" value="Chromosome"/>
</dbReference>
<dbReference type="HOGENOM" id="CLU_3240380_0_0_11"/>
<evidence type="ECO:0000313" key="2">
    <source>
        <dbReference type="Proteomes" id="UP000017984"/>
    </source>
</evidence>
<reference evidence="1 2" key="1">
    <citation type="journal article" date="2014" name="Genome Announc.">
        <title>Draft Genome Sequence of Streptomyces roseochromogenes subsp. oscitans DS 12.976, Producer of the Aminocoumarin Antibiotic Clorobiocin.</title>
        <authorList>
            <person name="Ruckert C."/>
            <person name="Kalinowski J."/>
            <person name="Heide L."/>
            <person name="Apel A.K."/>
        </authorList>
    </citation>
    <scope>NUCLEOTIDE SEQUENCE [LARGE SCALE GENOMIC DNA]</scope>
    <source>
        <strain evidence="1 2">DS 12.976</strain>
    </source>
</reference>
<dbReference type="EMBL" id="AWQX01000006">
    <property type="protein sequence ID" value="EST36706.1"/>
    <property type="molecule type" value="Genomic_DNA"/>
</dbReference>
<comment type="caution">
    <text evidence="1">The sequence shown here is derived from an EMBL/GenBank/DDBJ whole genome shotgun (WGS) entry which is preliminary data.</text>
</comment>
<dbReference type="RefSeq" id="WP_023544239.1">
    <property type="nucleotide sequence ID" value="NZ_CM002285.1"/>
</dbReference>
<protein>
    <submittedName>
        <fullName evidence="1">Uncharacterized protein</fullName>
    </submittedName>
</protein>
<evidence type="ECO:0000313" key="1">
    <source>
        <dbReference type="EMBL" id="EST36706.1"/>
    </source>
</evidence>
<proteinExistence type="predicted"/>